<dbReference type="Proteomes" id="UP001500962">
    <property type="component" value="Unassembled WGS sequence"/>
</dbReference>
<proteinExistence type="predicted"/>
<dbReference type="InterPro" id="IPR058337">
    <property type="entry name" value="DUF8024"/>
</dbReference>
<accession>A0AAV3SEK0</accession>
<protein>
    <submittedName>
        <fullName evidence="2">Uncharacterized protein</fullName>
    </submittedName>
</protein>
<feature type="transmembrane region" description="Helical" evidence="1">
    <location>
        <begin position="32"/>
        <end position="58"/>
    </location>
</feature>
<evidence type="ECO:0000313" key="3">
    <source>
        <dbReference type="Proteomes" id="UP001500962"/>
    </source>
</evidence>
<reference evidence="2" key="1">
    <citation type="journal article" date="2014" name="Int. J. Syst. Evol. Microbiol.">
        <title>Complete genome sequence of Corynebacterium casei LMG S-19264T (=DSM 44701T), isolated from a smear-ripened cheese.</title>
        <authorList>
            <consortium name="US DOE Joint Genome Institute (JGI-PGF)"/>
            <person name="Walter F."/>
            <person name="Albersmeier A."/>
            <person name="Kalinowski J."/>
            <person name="Ruckert C."/>
        </authorList>
    </citation>
    <scope>NUCLEOTIDE SEQUENCE</scope>
    <source>
        <strain evidence="2">JCM 12289</strain>
    </source>
</reference>
<keyword evidence="1" id="KW-0812">Transmembrane</keyword>
<keyword evidence="1" id="KW-0472">Membrane</keyword>
<sequence>MDMANVVFELLGNLAELTNIVTDVALGDPLSAALILSSTLIWIVAFGLFAYLVIGGLLSGLTPDGFGRTPPQQGR</sequence>
<reference evidence="2" key="2">
    <citation type="submission" date="2023-12" db="EMBL/GenBank/DDBJ databases">
        <authorList>
            <person name="Sun Q."/>
            <person name="Inoue M."/>
        </authorList>
    </citation>
    <scope>NUCLEOTIDE SEQUENCE</scope>
    <source>
        <strain evidence="2">JCM 12289</strain>
    </source>
</reference>
<dbReference type="EMBL" id="BAAADN010000019">
    <property type="protein sequence ID" value="GAA0456608.1"/>
    <property type="molecule type" value="Genomic_DNA"/>
</dbReference>
<organism evidence="2 3">
    <name type="scientific">Halococcus dombrowskii</name>
    <dbReference type="NCBI Taxonomy" id="179637"/>
    <lineage>
        <taxon>Archaea</taxon>
        <taxon>Methanobacteriati</taxon>
        <taxon>Methanobacteriota</taxon>
        <taxon>Stenosarchaea group</taxon>
        <taxon>Halobacteria</taxon>
        <taxon>Halobacteriales</taxon>
        <taxon>Halococcaceae</taxon>
        <taxon>Halococcus</taxon>
    </lineage>
</organism>
<comment type="caution">
    <text evidence="2">The sequence shown here is derived from an EMBL/GenBank/DDBJ whole genome shotgun (WGS) entry which is preliminary data.</text>
</comment>
<dbReference type="AlphaFoldDB" id="A0AAV3SEK0"/>
<evidence type="ECO:0000313" key="2">
    <source>
        <dbReference type="EMBL" id="GAA0456608.1"/>
    </source>
</evidence>
<evidence type="ECO:0000256" key="1">
    <source>
        <dbReference type="SAM" id="Phobius"/>
    </source>
</evidence>
<name>A0AAV3SEK0_HALDO</name>
<dbReference type="Pfam" id="PF26067">
    <property type="entry name" value="DUF8024"/>
    <property type="match status" value="1"/>
</dbReference>
<gene>
    <name evidence="2" type="ORF">GCM10008985_10780</name>
</gene>
<keyword evidence="1" id="KW-1133">Transmembrane helix</keyword>